<gene>
    <name evidence="3" type="ORF">STCU_06095</name>
</gene>
<evidence type="ECO:0000256" key="2">
    <source>
        <dbReference type="SAM" id="MobiDB-lite"/>
    </source>
</evidence>
<sequence>MRSSAHTLAAACDDVAAACSHSQMRDALRCMSKGLRQLAVPCPRWRGGDPFAPSPAPPRRHDNGVGAPAREQVPVPNSRGRYHYEDLLAALSSADQTAVCLNAHNNALLVELAAAKDYQRKLEEELHVARTSLHSKEAESQQTEIVLQDQIRALSQEMALHR</sequence>
<keyword evidence="1" id="KW-0175">Coiled coil</keyword>
<name>S9VI43_9TRYP</name>
<reference evidence="3 4" key="1">
    <citation type="journal article" date="2013" name="PLoS ONE">
        <title>Predicting the Proteins of Angomonas deanei, Strigomonas culicis and Their Respective Endosymbionts Reveals New Aspects of the Trypanosomatidae Family.</title>
        <authorList>
            <person name="Motta M.C."/>
            <person name="Martins A.C."/>
            <person name="de Souza S.S."/>
            <person name="Catta-Preta C.M."/>
            <person name="Silva R."/>
            <person name="Klein C.C."/>
            <person name="de Almeida L.G."/>
            <person name="de Lima Cunha O."/>
            <person name="Ciapina L.P."/>
            <person name="Brocchi M."/>
            <person name="Colabardini A.C."/>
            <person name="de Araujo Lima B."/>
            <person name="Machado C.R."/>
            <person name="de Almeida Soares C.M."/>
            <person name="Probst C.M."/>
            <person name="de Menezes C.B."/>
            <person name="Thompson C.E."/>
            <person name="Bartholomeu D.C."/>
            <person name="Gradia D.F."/>
            <person name="Pavoni D.P."/>
            <person name="Grisard E.C."/>
            <person name="Fantinatti-Garboggini F."/>
            <person name="Marchini F.K."/>
            <person name="Rodrigues-Luiz G.F."/>
            <person name="Wagner G."/>
            <person name="Goldman G.H."/>
            <person name="Fietto J.L."/>
            <person name="Elias M.C."/>
            <person name="Goldman M.H."/>
            <person name="Sagot M.F."/>
            <person name="Pereira M."/>
            <person name="Stoco P.H."/>
            <person name="de Mendonca-Neto R.P."/>
            <person name="Teixeira S.M."/>
            <person name="Maciel T.E."/>
            <person name="de Oliveira Mendes T.A."/>
            <person name="Urmenyi T.P."/>
            <person name="de Souza W."/>
            <person name="Schenkman S."/>
            <person name="de Vasconcelos A.T."/>
        </authorList>
    </citation>
    <scope>NUCLEOTIDE SEQUENCE [LARGE SCALE GENOMIC DNA]</scope>
</reference>
<protein>
    <submittedName>
        <fullName evidence="3">Uncharacterized protein</fullName>
    </submittedName>
</protein>
<evidence type="ECO:0000313" key="3">
    <source>
        <dbReference type="EMBL" id="EPY26756.1"/>
    </source>
</evidence>
<keyword evidence="4" id="KW-1185">Reference proteome</keyword>
<organism evidence="3 4">
    <name type="scientific">Strigomonas culicis</name>
    <dbReference type="NCBI Taxonomy" id="28005"/>
    <lineage>
        <taxon>Eukaryota</taxon>
        <taxon>Discoba</taxon>
        <taxon>Euglenozoa</taxon>
        <taxon>Kinetoplastea</taxon>
        <taxon>Metakinetoplastina</taxon>
        <taxon>Trypanosomatida</taxon>
        <taxon>Trypanosomatidae</taxon>
        <taxon>Strigomonadinae</taxon>
        <taxon>Strigomonas</taxon>
    </lineage>
</organism>
<comment type="caution">
    <text evidence="3">The sequence shown here is derived from an EMBL/GenBank/DDBJ whole genome shotgun (WGS) entry which is preliminary data.</text>
</comment>
<feature type="region of interest" description="Disordered" evidence="2">
    <location>
        <begin position="49"/>
        <end position="77"/>
    </location>
</feature>
<dbReference type="EMBL" id="ATMH01006095">
    <property type="protein sequence ID" value="EPY26756.1"/>
    <property type="molecule type" value="Genomic_DNA"/>
</dbReference>
<dbReference type="Proteomes" id="UP000015354">
    <property type="component" value="Unassembled WGS sequence"/>
</dbReference>
<accession>S9VI43</accession>
<evidence type="ECO:0000313" key="4">
    <source>
        <dbReference type="Proteomes" id="UP000015354"/>
    </source>
</evidence>
<dbReference type="AlphaFoldDB" id="S9VI43"/>
<feature type="coiled-coil region" evidence="1">
    <location>
        <begin position="105"/>
        <end position="139"/>
    </location>
</feature>
<evidence type="ECO:0000256" key="1">
    <source>
        <dbReference type="SAM" id="Coils"/>
    </source>
</evidence>
<proteinExistence type="predicted"/>